<sequence>MHETNVAGAVRMSKCGRQDQVWQGAKAQQMSTGAASLHETQGSKVKVCGRLGRQW</sequence>
<reference evidence="1 2" key="3">
    <citation type="submission" date="2019-11" db="EMBL/GenBank/DDBJ databases">
        <title>A de novo genome assembly of a pear dwarfing rootstock.</title>
        <authorList>
            <person name="Wang F."/>
            <person name="Wang J."/>
            <person name="Li S."/>
            <person name="Zhang Y."/>
            <person name="Fang M."/>
            <person name="Ma L."/>
            <person name="Zhao Y."/>
            <person name="Jiang S."/>
        </authorList>
    </citation>
    <scope>NUCLEOTIDE SEQUENCE [LARGE SCALE GENOMIC DNA]</scope>
    <source>
        <strain evidence="1">S2</strain>
        <tissue evidence="1">Leaf</tissue>
    </source>
</reference>
<accession>A0A5N5FRL0</accession>
<comment type="caution">
    <text evidence="1">The sequence shown here is derived from an EMBL/GenBank/DDBJ whole genome shotgun (WGS) entry which is preliminary data.</text>
</comment>
<evidence type="ECO:0000313" key="1">
    <source>
        <dbReference type="EMBL" id="KAB2605766.1"/>
    </source>
</evidence>
<organism evidence="1 2">
    <name type="scientific">Pyrus ussuriensis x Pyrus communis</name>
    <dbReference type="NCBI Taxonomy" id="2448454"/>
    <lineage>
        <taxon>Eukaryota</taxon>
        <taxon>Viridiplantae</taxon>
        <taxon>Streptophyta</taxon>
        <taxon>Embryophyta</taxon>
        <taxon>Tracheophyta</taxon>
        <taxon>Spermatophyta</taxon>
        <taxon>Magnoliopsida</taxon>
        <taxon>eudicotyledons</taxon>
        <taxon>Gunneridae</taxon>
        <taxon>Pentapetalae</taxon>
        <taxon>rosids</taxon>
        <taxon>fabids</taxon>
        <taxon>Rosales</taxon>
        <taxon>Rosaceae</taxon>
        <taxon>Amygdaloideae</taxon>
        <taxon>Maleae</taxon>
        <taxon>Pyrus</taxon>
    </lineage>
</organism>
<gene>
    <name evidence="1" type="ORF">D8674_005483</name>
</gene>
<name>A0A5N5FRL0_9ROSA</name>
<reference evidence="1 2" key="1">
    <citation type="submission" date="2019-09" db="EMBL/GenBank/DDBJ databases">
        <authorList>
            <person name="Ou C."/>
        </authorList>
    </citation>
    <scope>NUCLEOTIDE SEQUENCE [LARGE SCALE GENOMIC DNA]</scope>
    <source>
        <strain evidence="1">S2</strain>
        <tissue evidence="1">Leaf</tissue>
    </source>
</reference>
<evidence type="ECO:0000313" key="2">
    <source>
        <dbReference type="Proteomes" id="UP000327157"/>
    </source>
</evidence>
<dbReference type="Proteomes" id="UP000327157">
    <property type="component" value="Chromosome 11"/>
</dbReference>
<dbReference type="AlphaFoldDB" id="A0A5N5FRL0"/>
<dbReference type="EMBL" id="SMOL01000559">
    <property type="protein sequence ID" value="KAB2605766.1"/>
    <property type="molecule type" value="Genomic_DNA"/>
</dbReference>
<keyword evidence="2" id="KW-1185">Reference proteome</keyword>
<protein>
    <submittedName>
        <fullName evidence="1">Uncharacterized protein</fullName>
    </submittedName>
</protein>
<proteinExistence type="predicted"/>
<reference evidence="2" key="2">
    <citation type="submission" date="2019-10" db="EMBL/GenBank/DDBJ databases">
        <title>A de novo genome assembly of a pear dwarfing rootstock.</title>
        <authorList>
            <person name="Wang F."/>
            <person name="Wang J."/>
            <person name="Li S."/>
            <person name="Zhang Y."/>
            <person name="Fang M."/>
            <person name="Ma L."/>
            <person name="Zhao Y."/>
            <person name="Jiang S."/>
        </authorList>
    </citation>
    <scope>NUCLEOTIDE SEQUENCE [LARGE SCALE GENOMIC DNA]</scope>
</reference>